<dbReference type="GO" id="GO:0046921">
    <property type="term" value="F:alpha-(1-&gt;6)-fucosyltransferase activity"/>
    <property type="evidence" value="ECO:0007669"/>
    <property type="project" value="TreeGrafter"/>
</dbReference>
<gene>
    <name evidence="1" type="ORF">MELLADRAFT_111899</name>
</gene>
<dbReference type="HOGENOM" id="CLU_657355_0_0_1"/>
<dbReference type="AlphaFoldDB" id="F4S4R0"/>
<protein>
    <submittedName>
        <fullName evidence="1">Uncharacterized protein</fullName>
    </submittedName>
</protein>
<dbReference type="VEuPathDB" id="FungiDB:MELLADRAFT_111899"/>
<dbReference type="PANTHER" id="PTHR13132:SF29">
    <property type="entry name" value="ALPHA-(1,6)-FUCOSYLTRANSFERASE"/>
    <property type="match status" value="1"/>
</dbReference>
<dbReference type="RefSeq" id="XP_007416353.1">
    <property type="nucleotide sequence ID" value="XM_007416291.1"/>
</dbReference>
<dbReference type="EMBL" id="GL883148">
    <property type="protein sequence ID" value="EGG00334.1"/>
    <property type="molecule type" value="Genomic_DNA"/>
</dbReference>
<evidence type="ECO:0000313" key="2">
    <source>
        <dbReference type="Proteomes" id="UP000001072"/>
    </source>
</evidence>
<dbReference type="KEGG" id="mlr:MELLADRAFT_111899"/>
<organism evidence="2">
    <name type="scientific">Melampsora larici-populina (strain 98AG31 / pathotype 3-4-7)</name>
    <name type="common">Poplar leaf rust fungus</name>
    <dbReference type="NCBI Taxonomy" id="747676"/>
    <lineage>
        <taxon>Eukaryota</taxon>
        <taxon>Fungi</taxon>
        <taxon>Dikarya</taxon>
        <taxon>Basidiomycota</taxon>
        <taxon>Pucciniomycotina</taxon>
        <taxon>Pucciniomycetes</taxon>
        <taxon>Pucciniales</taxon>
        <taxon>Melampsoraceae</taxon>
        <taxon>Melampsora</taxon>
    </lineage>
</organism>
<dbReference type="OrthoDB" id="2534185at2759"/>
<dbReference type="InParanoid" id="F4S4R0"/>
<sequence length="494" mass="56049">MPMEPLRPMPMFKPVESLRLSKFGPTLQHMQIKGEKYKTWLITACVVVLIFSYRLFLPSSKDENLTGAFQRTRITHMASIGKKPIEELPSCGKTMLYLFAGASGLGSELSLYTEAAAVATWLNYTMLVDDTRWNYGRLSDYFDIPPLKCRPPSNWREMPRTLFSNLGKKESDHVWLDREHPDGYTSHVLQQVDSRAIDTHAVWNMINHREQRTILPAEQNLHYSVKPIFDAKSDAFRHIWKPNQMILDEVMKLKVELNDKLLALQNKTSHRTSTADFDLDSPMARKVISIQFRLGDKIDENMGWKTAGLSGVKSAQSNPRPYLEIAKSYVPDWKTSKELPALFILSDDPEAALKKFEEHQSFYPASQRFPLIVSPKGISIAEHGHLQSSFNTAPLEVRKTLAVALIRDITFAVDNSESIVCSSSSNLCNTMFHLRGPQDLIGSAGSCRSVDIRWHPTGIAHSFNNLSLDAVKDREKILAMMPRLATDPKNYIEL</sequence>
<reference evidence="2" key="1">
    <citation type="journal article" date="2011" name="Proc. Natl. Acad. Sci. U.S.A.">
        <title>Obligate biotrophy features unraveled by the genomic analysis of rust fungi.</title>
        <authorList>
            <person name="Duplessis S."/>
            <person name="Cuomo C.A."/>
            <person name="Lin Y.-C."/>
            <person name="Aerts A."/>
            <person name="Tisserant E."/>
            <person name="Veneault-Fourrey C."/>
            <person name="Joly D.L."/>
            <person name="Hacquard S."/>
            <person name="Amselem J."/>
            <person name="Cantarel B.L."/>
            <person name="Chiu R."/>
            <person name="Coutinho P.M."/>
            <person name="Feau N."/>
            <person name="Field M."/>
            <person name="Frey P."/>
            <person name="Gelhaye E."/>
            <person name="Goldberg J."/>
            <person name="Grabherr M.G."/>
            <person name="Kodira C.D."/>
            <person name="Kohler A."/>
            <person name="Kuees U."/>
            <person name="Lindquist E.A."/>
            <person name="Lucas S.M."/>
            <person name="Mago R."/>
            <person name="Mauceli E."/>
            <person name="Morin E."/>
            <person name="Murat C."/>
            <person name="Pangilinan J.L."/>
            <person name="Park R."/>
            <person name="Pearson M."/>
            <person name="Quesneville H."/>
            <person name="Rouhier N."/>
            <person name="Sakthikumar S."/>
            <person name="Salamov A.A."/>
            <person name="Schmutz J."/>
            <person name="Selles B."/>
            <person name="Shapiro H."/>
            <person name="Tanguay P."/>
            <person name="Tuskan G.A."/>
            <person name="Henrissat B."/>
            <person name="Van de Peer Y."/>
            <person name="Rouze P."/>
            <person name="Ellis J.G."/>
            <person name="Dodds P.N."/>
            <person name="Schein J.E."/>
            <person name="Zhong S."/>
            <person name="Hamelin R.C."/>
            <person name="Grigoriev I.V."/>
            <person name="Szabo L.J."/>
            <person name="Martin F."/>
        </authorList>
    </citation>
    <scope>NUCLEOTIDE SEQUENCE [LARGE SCALE GENOMIC DNA]</scope>
    <source>
        <strain evidence="2">98AG31 / pathotype 3-4-7</strain>
    </source>
</reference>
<proteinExistence type="predicted"/>
<keyword evidence="2" id="KW-1185">Reference proteome</keyword>
<dbReference type="GO" id="GO:0006487">
    <property type="term" value="P:protein N-linked glycosylation"/>
    <property type="evidence" value="ECO:0007669"/>
    <property type="project" value="TreeGrafter"/>
</dbReference>
<dbReference type="Proteomes" id="UP000001072">
    <property type="component" value="Unassembled WGS sequence"/>
</dbReference>
<accession>F4S4R0</accession>
<evidence type="ECO:0000313" key="1">
    <source>
        <dbReference type="EMBL" id="EGG00334.1"/>
    </source>
</evidence>
<dbReference type="PANTHER" id="PTHR13132">
    <property type="entry name" value="ALPHA- 1,6 -FUCOSYLTRANSFERASE"/>
    <property type="match status" value="1"/>
</dbReference>
<name>F4S4R0_MELLP</name>
<dbReference type="GeneID" id="18924520"/>